<organism evidence="5 6">
    <name type="scientific">Plectus sambesii</name>
    <dbReference type="NCBI Taxonomy" id="2011161"/>
    <lineage>
        <taxon>Eukaryota</taxon>
        <taxon>Metazoa</taxon>
        <taxon>Ecdysozoa</taxon>
        <taxon>Nematoda</taxon>
        <taxon>Chromadorea</taxon>
        <taxon>Plectida</taxon>
        <taxon>Plectina</taxon>
        <taxon>Plectoidea</taxon>
        <taxon>Plectidae</taxon>
        <taxon>Plectus</taxon>
    </lineage>
</organism>
<dbReference type="InterPro" id="IPR001661">
    <property type="entry name" value="Glyco_hydro_37"/>
</dbReference>
<protein>
    <recommendedName>
        <fullName evidence="3 4">Trehalase</fullName>
        <ecNumber evidence="2 4">3.2.1.28</ecNumber>
    </recommendedName>
    <alternativeName>
        <fullName evidence="4">Alpha-trehalose glucohydrolase</fullName>
    </alternativeName>
</protein>
<dbReference type="Proteomes" id="UP000887566">
    <property type="component" value="Unplaced"/>
</dbReference>
<name>A0A914XJ67_9BILA</name>
<evidence type="ECO:0000256" key="1">
    <source>
        <dbReference type="ARBA" id="ARBA00005615"/>
    </source>
</evidence>
<dbReference type="SUPFAM" id="SSF48208">
    <property type="entry name" value="Six-hairpin glycosidases"/>
    <property type="match status" value="1"/>
</dbReference>
<dbReference type="InterPro" id="IPR012341">
    <property type="entry name" value="6hp_glycosidase-like_sf"/>
</dbReference>
<evidence type="ECO:0000313" key="5">
    <source>
        <dbReference type="Proteomes" id="UP000887566"/>
    </source>
</evidence>
<reference evidence="6" key="1">
    <citation type="submission" date="2022-11" db="UniProtKB">
        <authorList>
            <consortium name="WormBaseParasite"/>
        </authorList>
    </citation>
    <scope>IDENTIFICATION</scope>
</reference>
<keyword evidence="5" id="KW-1185">Reference proteome</keyword>
<dbReference type="GO" id="GO:0005993">
    <property type="term" value="P:trehalose catabolic process"/>
    <property type="evidence" value="ECO:0007669"/>
    <property type="project" value="TreeGrafter"/>
</dbReference>
<sequence length="506" mass="58228">MEATLQLNPPSMMEQTPQFNVTSMMEQTPQFNVSSMMEQTPQFSVTSMMEQTPQFNVSSMMEQTPQFNVSSMMEQTPQFNVTSMMEQTPQFNVSSMMEQTPQLNLSSMMEQTPQFNVSSMMEQTPQFNLPLKMEATQQFNVPKVRSFHNIYCGGPLLEAVQKARLYADCKHFVDMPLKSDAEVTLNKWDELVATGQMDNTILQKFIDENFDQPGVGELEDVQPTDFNPEFESYNAIADPDYRAWARELHKKWPTLCRKVTQKVIDNPQKHSLIPLPNPFVVPGGRFREMYYWDSFFTIKGLLASGMISTARGMIANMGDLIEKYGYVPNGNRVYYLNRSQPPLLAWCLSAYFKATNDKEFIERGLKWLEREYQFFRLNRSFKLDAWPSPLFHYRVVAEGPRPESFREDVECAEHLTNEEDKRRLWGDIAAAAESGRDFSARWFTSEGPVGGKMGSTRTSQIMPVDLNAIMCGNLRTMAELYEVVGQPQPAVECRAEYEAMRECIYQ</sequence>
<comment type="catalytic activity">
    <reaction evidence="4">
        <text>alpha,alpha-trehalose + H2O = alpha-D-glucose + beta-D-glucose</text>
        <dbReference type="Rhea" id="RHEA:32675"/>
        <dbReference type="ChEBI" id="CHEBI:15377"/>
        <dbReference type="ChEBI" id="CHEBI:15903"/>
        <dbReference type="ChEBI" id="CHEBI:16551"/>
        <dbReference type="ChEBI" id="CHEBI:17925"/>
        <dbReference type="EC" id="3.2.1.28"/>
    </reaction>
</comment>
<keyword evidence="4" id="KW-0378">Hydrolase</keyword>
<dbReference type="GO" id="GO:0004555">
    <property type="term" value="F:alpha,alpha-trehalase activity"/>
    <property type="evidence" value="ECO:0007669"/>
    <property type="project" value="UniProtKB-EC"/>
</dbReference>
<proteinExistence type="inferred from homology"/>
<dbReference type="InterPro" id="IPR008928">
    <property type="entry name" value="6-hairpin_glycosidase_sf"/>
</dbReference>
<keyword evidence="4" id="KW-0326">Glycosidase</keyword>
<dbReference type="Pfam" id="PF01204">
    <property type="entry name" value="Trehalase"/>
    <property type="match status" value="1"/>
</dbReference>
<dbReference type="AlphaFoldDB" id="A0A914XJ67"/>
<accession>A0A914XJ67</accession>
<evidence type="ECO:0000313" key="6">
    <source>
        <dbReference type="WBParaSite" id="PSAMB.scaffold8056size6692.g30883.t1"/>
    </source>
</evidence>
<dbReference type="PANTHER" id="PTHR23403">
    <property type="entry name" value="TREHALASE"/>
    <property type="match status" value="1"/>
</dbReference>
<evidence type="ECO:0000256" key="2">
    <source>
        <dbReference type="ARBA" id="ARBA00012757"/>
    </source>
</evidence>
<dbReference type="PANTHER" id="PTHR23403:SF24">
    <property type="entry name" value="TREHALASE"/>
    <property type="match status" value="1"/>
</dbReference>
<dbReference type="WBParaSite" id="PSAMB.scaffold8056size6692.g30883.t1">
    <property type="protein sequence ID" value="PSAMB.scaffold8056size6692.g30883.t1"/>
    <property type="gene ID" value="PSAMB.scaffold8056size6692.g30883"/>
</dbReference>
<dbReference type="EC" id="3.2.1.28" evidence="2 4"/>
<dbReference type="PRINTS" id="PR00744">
    <property type="entry name" value="GLHYDRLASE37"/>
</dbReference>
<dbReference type="Gene3D" id="1.50.10.10">
    <property type="match status" value="1"/>
</dbReference>
<comment type="similarity">
    <text evidence="1 4">Belongs to the glycosyl hydrolase 37 family.</text>
</comment>
<evidence type="ECO:0000256" key="3">
    <source>
        <dbReference type="ARBA" id="ARBA00019905"/>
    </source>
</evidence>
<evidence type="ECO:0000256" key="4">
    <source>
        <dbReference type="RuleBase" id="RU361180"/>
    </source>
</evidence>